<evidence type="ECO:0000256" key="4">
    <source>
        <dbReference type="ARBA" id="ARBA00022741"/>
    </source>
</evidence>
<dbReference type="PANTHER" id="PTHR43289">
    <property type="entry name" value="MITOGEN-ACTIVATED PROTEIN KINASE KINASE KINASE 20-RELATED"/>
    <property type="match status" value="1"/>
</dbReference>
<dbReference type="PROSITE" id="PS00107">
    <property type="entry name" value="PROTEIN_KINASE_ATP"/>
    <property type="match status" value="1"/>
</dbReference>
<keyword evidence="2" id="KW-0723">Serine/threonine-protein kinase</keyword>
<dbReference type="EMBL" id="BOOU01000041">
    <property type="protein sequence ID" value="GII77778.1"/>
    <property type="molecule type" value="Genomic_DNA"/>
</dbReference>
<keyword evidence="6 7" id="KW-0067">ATP-binding</keyword>
<reference evidence="11" key="1">
    <citation type="submission" date="2021-01" db="EMBL/GenBank/DDBJ databases">
        <title>Whole genome shotgun sequence of Sphaerisporangium rufum NBRC 109079.</title>
        <authorList>
            <person name="Komaki H."/>
            <person name="Tamura T."/>
        </authorList>
    </citation>
    <scope>NUCLEOTIDE SEQUENCE</scope>
    <source>
        <strain evidence="11">NBRC 109079</strain>
    </source>
</reference>
<keyword evidence="5" id="KW-0418">Kinase</keyword>
<dbReference type="Pfam" id="PF00069">
    <property type="entry name" value="Pkinase"/>
    <property type="match status" value="1"/>
</dbReference>
<dbReference type="CDD" id="cd14014">
    <property type="entry name" value="STKc_PknB_like"/>
    <property type="match status" value="1"/>
</dbReference>
<dbReference type="Gene3D" id="3.30.200.20">
    <property type="entry name" value="Phosphorylase Kinase, domain 1"/>
    <property type="match status" value="1"/>
</dbReference>
<evidence type="ECO:0000256" key="7">
    <source>
        <dbReference type="PROSITE-ProRule" id="PRU10141"/>
    </source>
</evidence>
<comment type="caution">
    <text evidence="11">The sequence shown here is derived from an EMBL/GenBank/DDBJ whole genome shotgun (WGS) entry which is preliminary data.</text>
</comment>
<dbReference type="AlphaFoldDB" id="A0A919R1T5"/>
<dbReference type="GO" id="GO:0005524">
    <property type="term" value="F:ATP binding"/>
    <property type="evidence" value="ECO:0007669"/>
    <property type="project" value="UniProtKB-UniRule"/>
</dbReference>
<evidence type="ECO:0000313" key="12">
    <source>
        <dbReference type="Proteomes" id="UP000655287"/>
    </source>
</evidence>
<feature type="compositionally biased region" description="Gly residues" evidence="8">
    <location>
        <begin position="457"/>
        <end position="472"/>
    </location>
</feature>
<dbReference type="EC" id="2.7.11.1" evidence="1"/>
<keyword evidence="9" id="KW-0472">Membrane</keyword>
<evidence type="ECO:0000313" key="11">
    <source>
        <dbReference type="EMBL" id="GII77778.1"/>
    </source>
</evidence>
<feature type="compositionally biased region" description="Low complexity" evidence="8">
    <location>
        <begin position="406"/>
        <end position="440"/>
    </location>
</feature>
<feature type="compositionally biased region" description="Low complexity" evidence="8">
    <location>
        <begin position="310"/>
        <end position="330"/>
    </location>
</feature>
<feature type="region of interest" description="Disordered" evidence="8">
    <location>
        <begin position="272"/>
        <end position="605"/>
    </location>
</feature>
<evidence type="ECO:0000256" key="2">
    <source>
        <dbReference type="ARBA" id="ARBA00022527"/>
    </source>
</evidence>
<feature type="compositionally biased region" description="Pro residues" evidence="8">
    <location>
        <begin position="336"/>
        <end position="346"/>
    </location>
</feature>
<evidence type="ECO:0000256" key="9">
    <source>
        <dbReference type="SAM" id="Phobius"/>
    </source>
</evidence>
<keyword evidence="12" id="KW-1185">Reference proteome</keyword>
<dbReference type="SMART" id="SM00220">
    <property type="entry name" value="S_TKc"/>
    <property type="match status" value="1"/>
</dbReference>
<evidence type="ECO:0000256" key="8">
    <source>
        <dbReference type="SAM" id="MobiDB-lite"/>
    </source>
</evidence>
<evidence type="ECO:0000256" key="5">
    <source>
        <dbReference type="ARBA" id="ARBA00022777"/>
    </source>
</evidence>
<gene>
    <name evidence="11" type="ORF">Sru01_27600</name>
</gene>
<dbReference type="PANTHER" id="PTHR43289:SF6">
    <property type="entry name" value="SERINE_THREONINE-PROTEIN KINASE NEKL-3"/>
    <property type="match status" value="1"/>
</dbReference>
<protein>
    <recommendedName>
        <fullName evidence="1">non-specific serine/threonine protein kinase</fullName>
        <ecNumber evidence="1">2.7.11.1</ecNumber>
    </recommendedName>
</protein>
<proteinExistence type="predicted"/>
<feature type="compositionally biased region" description="Low complexity" evidence="8">
    <location>
        <begin position="586"/>
        <end position="603"/>
    </location>
</feature>
<dbReference type="InterPro" id="IPR011009">
    <property type="entry name" value="Kinase-like_dom_sf"/>
</dbReference>
<feature type="domain" description="Protein kinase" evidence="10">
    <location>
        <begin position="13"/>
        <end position="270"/>
    </location>
</feature>
<keyword evidence="3" id="KW-0808">Transferase</keyword>
<evidence type="ECO:0000256" key="1">
    <source>
        <dbReference type="ARBA" id="ARBA00012513"/>
    </source>
</evidence>
<dbReference type="SUPFAM" id="SSF56112">
    <property type="entry name" value="Protein kinase-like (PK-like)"/>
    <property type="match status" value="1"/>
</dbReference>
<name>A0A919R1T5_9ACTN</name>
<feature type="transmembrane region" description="Helical" evidence="9">
    <location>
        <begin position="626"/>
        <end position="650"/>
    </location>
</feature>
<dbReference type="RefSeq" id="WP_203984784.1">
    <property type="nucleotide sequence ID" value="NZ_BOOU01000041.1"/>
</dbReference>
<feature type="compositionally biased region" description="Pro residues" evidence="8">
    <location>
        <begin position="277"/>
        <end position="296"/>
    </location>
</feature>
<sequence>MPEQQTRLLAARYELIAPLGRGTMGTVWRAHDRLLGRDVAIKEIRQDPGLRPDQRGELRERMIREGRAAAKISHPSVATVHDAILVDGSPWIVMELVEGRSLEQVIDEEGPLPPRLVAEIGVDLLDALREAHRRGVLHRDVKPANVLLTDGGRVVLTDFGIAKAEGDSTITKTGMVIGSPGYTAPERARGDHTGPESDLWSLGATLYFAVEGRPAYERRSVSETLAALMTEQADPPTQAGPLRPVLEALLEKDHTRRVPHDRALALLRAVAGTPSGSPVPPPAGPAPAGPHRPSPGPAATRPPADPPTRPGAAAARPGGSTAAGQPGGRPETARPPARPGGPPPGGPGQTGARPAGVPEGTGAAASSGLDPARSPAPGGIDDDEPDGVDPNQTMVIIRPKGGLAIPAGGTPEATGPGRAGAATGAGARPATPAAPARPATPGGPGRSGSPGAPGAPGAPGGSGSPGGSGGSAPSGPAADGELPDQDRATTVVRRPAHGMPTGTALRSGPGLPPAPPAAPGSRPAPGPGPASGPGGFAPGGTPPPGTGPATASAPDSAAGPAATPGSTPPWTGPGSAAAAEHRADPAEPATTASPDGPAAPAGSRGLGTDLFALQGAEPARSGSSPVGMIILLTVALIGLLAIVLLIFAAISG</sequence>
<feature type="compositionally biased region" description="Low complexity" evidence="8">
    <location>
        <begin position="547"/>
        <end position="565"/>
    </location>
</feature>
<keyword evidence="4 7" id="KW-0547">Nucleotide-binding</keyword>
<keyword evidence="9" id="KW-1133">Transmembrane helix</keyword>
<dbReference type="PROSITE" id="PS00108">
    <property type="entry name" value="PROTEIN_KINASE_ST"/>
    <property type="match status" value="1"/>
</dbReference>
<dbReference type="GO" id="GO:0004674">
    <property type="term" value="F:protein serine/threonine kinase activity"/>
    <property type="evidence" value="ECO:0007669"/>
    <property type="project" value="UniProtKB-KW"/>
</dbReference>
<accession>A0A919R1T5</accession>
<dbReference type="InterPro" id="IPR008271">
    <property type="entry name" value="Ser/Thr_kinase_AS"/>
</dbReference>
<organism evidence="11 12">
    <name type="scientific">Sphaerisporangium rufum</name>
    <dbReference type="NCBI Taxonomy" id="1381558"/>
    <lineage>
        <taxon>Bacteria</taxon>
        <taxon>Bacillati</taxon>
        <taxon>Actinomycetota</taxon>
        <taxon>Actinomycetes</taxon>
        <taxon>Streptosporangiales</taxon>
        <taxon>Streptosporangiaceae</taxon>
        <taxon>Sphaerisporangium</taxon>
    </lineage>
</organism>
<keyword evidence="9" id="KW-0812">Transmembrane</keyword>
<evidence type="ECO:0000256" key="3">
    <source>
        <dbReference type="ARBA" id="ARBA00022679"/>
    </source>
</evidence>
<feature type="binding site" evidence="7">
    <location>
        <position position="42"/>
    </location>
    <ligand>
        <name>ATP</name>
        <dbReference type="ChEBI" id="CHEBI:30616"/>
    </ligand>
</feature>
<evidence type="ECO:0000256" key="6">
    <source>
        <dbReference type="ARBA" id="ARBA00022840"/>
    </source>
</evidence>
<dbReference type="PROSITE" id="PS50011">
    <property type="entry name" value="PROTEIN_KINASE_DOM"/>
    <property type="match status" value="1"/>
</dbReference>
<feature type="compositionally biased region" description="Pro residues" evidence="8">
    <location>
        <begin position="510"/>
        <end position="530"/>
    </location>
</feature>
<evidence type="ECO:0000259" key="10">
    <source>
        <dbReference type="PROSITE" id="PS50011"/>
    </source>
</evidence>
<dbReference type="Gene3D" id="1.10.510.10">
    <property type="entry name" value="Transferase(Phosphotransferase) domain 1"/>
    <property type="match status" value="1"/>
</dbReference>
<dbReference type="InterPro" id="IPR017441">
    <property type="entry name" value="Protein_kinase_ATP_BS"/>
</dbReference>
<dbReference type="InterPro" id="IPR000719">
    <property type="entry name" value="Prot_kinase_dom"/>
</dbReference>
<dbReference type="Proteomes" id="UP000655287">
    <property type="component" value="Unassembled WGS sequence"/>
</dbReference>